<dbReference type="Gene3D" id="3.90.380.10">
    <property type="entry name" value="Naphthalene 1,2-dioxygenase Alpha Subunit, Chain A, domain 1"/>
    <property type="match status" value="2"/>
</dbReference>
<dbReference type="Pfam" id="PF00848">
    <property type="entry name" value="Ring_hydroxyl_A"/>
    <property type="match status" value="2"/>
</dbReference>
<keyword evidence="5" id="KW-0408">Iron</keyword>
<keyword evidence="8" id="KW-0223">Dioxygenase</keyword>
<evidence type="ECO:0000256" key="2">
    <source>
        <dbReference type="ARBA" id="ARBA00022714"/>
    </source>
</evidence>
<dbReference type="GO" id="GO:0005506">
    <property type="term" value="F:iron ion binding"/>
    <property type="evidence" value="ECO:0007669"/>
    <property type="project" value="InterPro"/>
</dbReference>
<dbReference type="PROSITE" id="PS51296">
    <property type="entry name" value="RIESKE"/>
    <property type="match status" value="1"/>
</dbReference>
<dbReference type="PANTHER" id="PTHR43756:SF5">
    <property type="entry name" value="CHOLINE MONOOXYGENASE, CHLOROPLASTIC"/>
    <property type="match status" value="1"/>
</dbReference>
<dbReference type="GO" id="GO:0051537">
    <property type="term" value="F:2 iron, 2 sulfur cluster binding"/>
    <property type="evidence" value="ECO:0007669"/>
    <property type="project" value="UniProtKB-KW"/>
</dbReference>
<dbReference type="GO" id="GO:0051213">
    <property type="term" value="F:dioxygenase activity"/>
    <property type="evidence" value="ECO:0007669"/>
    <property type="project" value="UniProtKB-KW"/>
</dbReference>
<dbReference type="AlphaFoldDB" id="A0AAE9XRW6"/>
<dbReference type="PANTHER" id="PTHR43756">
    <property type="entry name" value="CHOLINE MONOOXYGENASE, CHLOROPLASTIC"/>
    <property type="match status" value="1"/>
</dbReference>
<keyword evidence="2" id="KW-0001">2Fe-2S</keyword>
<gene>
    <name evidence="8" type="ORF">PH603_16355</name>
</gene>
<evidence type="ECO:0000313" key="8">
    <source>
        <dbReference type="EMBL" id="WCL54111.1"/>
    </source>
</evidence>
<dbReference type="Proteomes" id="UP001217500">
    <property type="component" value="Chromosome"/>
</dbReference>
<dbReference type="SUPFAM" id="SSF50022">
    <property type="entry name" value="ISP domain"/>
    <property type="match status" value="1"/>
</dbReference>
<evidence type="ECO:0000259" key="7">
    <source>
        <dbReference type="PROSITE" id="PS51296"/>
    </source>
</evidence>
<dbReference type="KEGG" id="gso:PH603_16355"/>
<evidence type="ECO:0000313" key="9">
    <source>
        <dbReference type="Proteomes" id="UP001217500"/>
    </source>
</evidence>
<dbReference type="RefSeq" id="WP_289503830.1">
    <property type="nucleotide sequence ID" value="NZ_CP116805.1"/>
</dbReference>
<dbReference type="InterPro" id="IPR001663">
    <property type="entry name" value="Rng_hydr_dOase-A"/>
</dbReference>
<dbReference type="Gene3D" id="2.102.10.10">
    <property type="entry name" value="Rieske [2Fe-2S] iron-sulphur domain"/>
    <property type="match status" value="1"/>
</dbReference>
<dbReference type="InterPro" id="IPR015879">
    <property type="entry name" value="Ring_hydroxy_dOase_asu_C_dom"/>
</dbReference>
<protein>
    <submittedName>
        <fullName evidence="8">Aromatic ring-hydroxylating dioxygenase subunit alpha</fullName>
    </submittedName>
</protein>
<name>A0AAE9XRW6_9PROT</name>
<evidence type="ECO:0000256" key="4">
    <source>
        <dbReference type="ARBA" id="ARBA00023002"/>
    </source>
</evidence>
<feature type="domain" description="Rieske" evidence="7">
    <location>
        <begin position="51"/>
        <end position="159"/>
    </location>
</feature>
<keyword evidence="3" id="KW-0479">Metal-binding</keyword>
<dbReference type="CDD" id="cd03469">
    <property type="entry name" value="Rieske_RO_Alpha_N"/>
    <property type="match status" value="1"/>
</dbReference>
<keyword evidence="4" id="KW-0560">Oxidoreductase</keyword>
<reference evidence="8" key="1">
    <citation type="submission" date="2023-01" db="EMBL/GenBank/DDBJ databases">
        <title>The genome sequence of Kordiimonadaceae bacterium 6D33.</title>
        <authorList>
            <person name="Liu Y."/>
        </authorList>
    </citation>
    <scope>NUCLEOTIDE SEQUENCE</scope>
    <source>
        <strain evidence="8">6D33</strain>
    </source>
</reference>
<proteinExistence type="predicted"/>
<keyword evidence="9" id="KW-1185">Reference proteome</keyword>
<dbReference type="PRINTS" id="PR00090">
    <property type="entry name" value="RNGDIOXGNASE"/>
</dbReference>
<evidence type="ECO:0000256" key="6">
    <source>
        <dbReference type="ARBA" id="ARBA00023014"/>
    </source>
</evidence>
<dbReference type="SUPFAM" id="SSF55961">
    <property type="entry name" value="Bet v1-like"/>
    <property type="match status" value="1"/>
</dbReference>
<evidence type="ECO:0000256" key="1">
    <source>
        <dbReference type="ARBA" id="ARBA00001962"/>
    </source>
</evidence>
<sequence length="364" mass="41211">MPDTRAPLTDATKADALAVRPLETALALHAEFYADPAWLAFEQREVFGASWQLAAHQGELVNAGDHVVADIAGKSVLIVRQADGSLKGFHNVCRHRAGPIAMKSGTGATSLRCAYHGWTYKLDGQLKMAPEMNEACDFHKEDIRLTGIRVHEWQGLVFVALSDDVPPFDEVYAGITDRIAPVDLSKMKYTRRDSYDIACNWKVYIDNFLEGYHLPYVHPGLSKVLDYRAYDTELFPWYSLQHSPLRGGEGIYGGENAWYYFIYPNIMLNIVDGRMQTNRILPNGNDRCIVEFDYYYAQDDETQSRIAADQEFSDEVQAEDIEICEHVQIGLQSGVYTAGRLCPKRESGVWHFQNLLRKAYARRG</sequence>
<dbReference type="InterPro" id="IPR036922">
    <property type="entry name" value="Rieske_2Fe-2S_sf"/>
</dbReference>
<dbReference type="Pfam" id="PF00355">
    <property type="entry name" value="Rieske"/>
    <property type="match status" value="1"/>
</dbReference>
<dbReference type="InterPro" id="IPR017941">
    <property type="entry name" value="Rieske_2Fe-2S"/>
</dbReference>
<evidence type="ECO:0000256" key="5">
    <source>
        <dbReference type="ARBA" id="ARBA00023004"/>
    </source>
</evidence>
<organism evidence="8 9">
    <name type="scientific">Gimibacter soli</name>
    <dbReference type="NCBI Taxonomy" id="3024400"/>
    <lineage>
        <taxon>Bacteria</taxon>
        <taxon>Pseudomonadati</taxon>
        <taxon>Pseudomonadota</taxon>
        <taxon>Alphaproteobacteria</taxon>
        <taxon>Kordiimonadales</taxon>
        <taxon>Temperatibacteraceae</taxon>
        <taxon>Gimibacter</taxon>
    </lineage>
</organism>
<accession>A0AAE9XRW6</accession>
<evidence type="ECO:0000256" key="3">
    <source>
        <dbReference type="ARBA" id="ARBA00022723"/>
    </source>
</evidence>
<dbReference type="EMBL" id="CP116805">
    <property type="protein sequence ID" value="WCL54111.1"/>
    <property type="molecule type" value="Genomic_DNA"/>
</dbReference>
<keyword evidence="6" id="KW-0411">Iron-sulfur</keyword>
<comment type="cofactor">
    <cofactor evidence="1">
        <name>Fe cation</name>
        <dbReference type="ChEBI" id="CHEBI:24875"/>
    </cofactor>
</comment>